<evidence type="ECO:0008006" key="4">
    <source>
        <dbReference type="Google" id="ProtNLM"/>
    </source>
</evidence>
<dbReference type="InterPro" id="IPR017853">
    <property type="entry name" value="GH"/>
</dbReference>
<name>A0ABZ2LZP2_9BACT</name>
<sequence>MKNGILLVAMGVSAMACAAADEKFDTEPANPVETDAIEAAVSAPAYPGQAKPGTLVWGAGIDGNGDPVARHETAAGHVLAVRRTFWRWEQRTGSMLTKAKDDLAHSRLPWVSVKPPSWADMGAGKLDAEIDQMLSALAGLRGPVWLTVHHEPEGGGGVNKPDDPAGPAGHIAMNRRVRARMSALGVTNVALAPILMSWTWNPASRRNPNEWWAAGIYDFIGVDHYNEKETSLIDATWLTIRKWAKDRGVDVAVGEWGMRGTNAAAGARVREWYNHAAGSNKDGKGARVVGLSAFDSSLNAPTGSWELKGEQLAAFRALLSDPRTADVVP</sequence>
<evidence type="ECO:0000313" key="3">
    <source>
        <dbReference type="Proteomes" id="UP001370348"/>
    </source>
</evidence>
<proteinExistence type="predicted"/>
<reference evidence="2 3" key="1">
    <citation type="submission" date="2021-12" db="EMBL/GenBank/DDBJ databases">
        <title>Discovery of the Pendulisporaceae a myxobacterial family with distinct sporulation behavior and unique specialized metabolism.</title>
        <authorList>
            <person name="Garcia R."/>
            <person name="Popoff A."/>
            <person name="Bader C.D."/>
            <person name="Loehr J."/>
            <person name="Walesch S."/>
            <person name="Walt C."/>
            <person name="Boldt J."/>
            <person name="Bunk B."/>
            <person name="Haeckl F.J.F.P.J."/>
            <person name="Gunesch A.P."/>
            <person name="Birkelbach J."/>
            <person name="Nuebel U."/>
            <person name="Pietschmann T."/>
            <person name="Bach T."/>
            <person name="Mueller R."/>
        </authorList>
    </citation>
    <scope>NUCLEOTIDE SEQUENCE [LARGE SCALE GENOMIC DNA]</scope>
    <source>
        <strain evidence="2 3">MSr11954</strain>
    </source>
</reference>
<protein>
    <recommendedName>
        <fullName evidence="4">GH26 domain-containing protein</fullName>
    </recommendedName>
</protein>
<dbReference type="Gene3D" id="3.20.20.80">
    <property type="entry name" value="Glycosidases"/>
    <property type="match status" value="1"/>
</dbReference>
<gene>
    <name evidence="2" type="ORF">LZC94_46405</name>
</gene>
<organism evidence="2 3">
    <name type="scientific">Pendulispora albinea</name>
    <dbReference type="NCBI Taxonomy" id="2741071"/>
    <lineage>
        <taxon>Bacteria</taxon>
        <taxon>Pseudomonadati</taxon>
        <taxon>Myxococcota</taxon>
        <taxon>Myxococcia</taxon>
        <taxon>Myxococcales</taxon>
        <taxon>Sorangiineae</taxon>
        <taxon>Pendulisporaceae</taxon>
        <taxon>Pendulispora</taxon>
    </lineage>
</organism>
<dbReference type="RefSeq" id="WP_394824866.1">
    <property type="nucleotide sequence ID" value="NZ_CP089984.1"/>
</dbReference>
<dbReference type="PROSITE" id="PS51257">
    <property type="entry name" value="PROKAR_LIPOPROTEIN"/>
    <property type="match status" value="1"/>
</dbReference>
<evidence type="ECO:0000256" key="1">
    <source>
        <dbReference type="SAM" id="SignalP"/>
    </source>
</evidence>
<dbReference type="SUPFAM" id="SSF51445">
    <property type="entry name" value="(Trans)glycosidases"/>
    <property type="match status" value="1"/>
</dbReference>
<dbReference type="EMBL" id="CP089984">
    <property type="protein sequence ID" value="WXB15241.1"/>
    <property type="molecule type" value="Genomic_DNA"/>
</dbReference>
<accession>A0ABZ2LZP2</accession>
<keyword evidence="1" id="KW-0732">Signal</keyword>
<feature type="chain" id="PRO_5047550584" description="GH26 domain-containing protein" evidence="1">
    <location>
        <begin position="19"/>
        <end position="329"/>
    </location>
</feature>
<evidence type="ECO:0000313" key="2">
    <source>
        <dbReference type="EMBL" id="WXB15241.1"/>
    </source>
</evidence>
<dbReference type="Proteomes" id="UP001370348">
    <property type="component" value="Chromosome"/>
</dbReference>
<keyword evidence="3" id="KW-1185">Reference proteome</keyword>
<feature type="signal peptide" evidence="1">
    <location>
        <begin position="1"/>
        <end position="18"/>
    </location>
</feature>